<name>A0A0A9E637_ARUDO</name>
<evidence type="ECO:0000313" key="1">
    <source>
        <dbReference type="EMBL" id="JAD91442.1"/>
    </source>
</evidence>
<reference evidence="1" key="2">
    <citation type="journal article" date="2015" name="Data Brief">
        <title>Shoot transcriptome of the giant reed, Arundo donax.</title>
        <authorList>
            <person name="Barrero R.A."/>
            <person name="Guerrero F.D."/>
            <person name="Moolhuijzen P."/>
            <person name="Goolsby J.A."/>
            <person name="Tidwell J."/>
            <person name="Bellgard S.E."/>
            <person name="Bellgard M.I."/>
        </authorList>
    </citation>
    <scope>NUCLEOTIDE SEQUENCE</scope>
    <source>
        <tissue evidence="1">Shoot tissue taken approximately 20 cm above the soil surface</tissue>
    </source>
</reference>
<sequence>MSGAKARPASHSSTGIRTMYTILQLQTLLEERIDAVCMTYMG</sequence>
<organism evidence="1">
    <name type="scientific">Arundo donax</name>
    <name type="common">Giant reed</name>
    <name type="synonym">Donax arundinaceus</name>
    <dbReference type="NCBI Taxonomy" id="35708"/>
    <lineage>
        <taxon>Eukaryota</taxon>
        <taxon>Viridiplantae</taxon>
        <taxon>Streptophyta</taxon>
        <taxon>Embryophyta</taxon>
        <taxon>Tracheophyta</taxon>
        <taxon>Spermatophyta</taxon>
        <taxon>Magnoliopsida</taxon>
        <taxon>Liliopsida</taxon>
        <taxon>Poales</taxon>
        <taxon>Poaceae</taxon>
        <taxon>PACMAD clade</taxon>
        <taxon>Arundinoideae</taxon>
        <taxon>Arundineae</taxon>
        <taxon>Arundo</taxon>
    </lineage>
</organism>
<accession>A0A0A9E637</accession>
<reference evidence="1" key="1">
    <citation type="submission" date="2014-09" db="EMBL/GenBank/DDBJ databases">
        <authorList>
            <person name="Magalhaes I.L.F."/>
            <person name="Oliveira U."/>
            <person name="Santos F.R."/>
            <person name="Vidigal T.H.D.A."/>
            <person name="Brescovit A.D."/>
            <person name="Santos A.J."/>
        </authorList>
    </citation>
    <scope>NUCLEOTIDE SEQUENCE</scope>
    <source>
        <tissue evidence="1">Shoot tissue taken approximately 20 cm above the soil surface</tissue>
    </source>
</reference>
<protein>
    <submittedName>
        <fullName evidence="1">Uncharacterized protein</fullName>
    </submittedName>
</protein>
<dbReference type="AlphaFoldDB" id="A0A0A9E637"/>
<dbReference type="EMBL" id="GBRH01206453">
    <property type="protein sequence ID" value="JAD91442.1"/>
    <property type="molecule type" value="Transcribed_RNA"/>
</dbReference>
<proteinExistence type="predicted"/>